<protein>
    <recommendedName>
        <fullName evidence="5">Transport permease protein</fullName>
    </recommendedName>
</protein>
<keyword evidence="3 5" id="KW-1133">Transmembrane helix</keyword>
<gene>
    <name evidence="7" type="ORF">H8E29_00830</name>
</gene>
<keyword evidence="5" id="KW-1003">Cell membrane</keyword>
<evidence type="ECO:0000256" key="1">
    <source>
        <dbReference type="ARBA" id="ARBA00004141"/>
    </source>
</evidence>
<dbReference type="PIRSF" id="PIRSF006648">
    <property type="entry name" value="DrrB"/>
    <property type="match status" value="1"/>
</dbReference>
<keyword evidence="2 5" id="KW-0812">Transmembrane</keyword>
<comment type="subcellular location">
    <subcellularLocation>
        <location evidence="5">Cell membrane</location>
        <topology evidence="5">Multi-pass membrane protein</topology>
    </subcellularLocation>
    <subcellularLocation>
        <location evidence="1">Membrane</location>
        <topology evidence="1">Multi-pass membrane protein</topology>
    </subcellularLocation>
</comment>
<name>A0A8J6NHA1_9CHLR</name>
<evidence type="ECO:0000256" key="3">
    <source>
        <dbReference type="ARBA" id="ARBA00022989"/>
    </source>
</evidence>
<reference evidence="7 8" key="1">
    <citation type="submission" date="2020-08" db="EMBL/GenBank/DDBJ databases">
        <title>Bridging the membrane lipid divide: bacteria of the FCB group superphylum have the potential to synthesize archaeal ether lipids.</title>
        <authorList>
            <person name="Villanueva L."/>
            <person name="Von Meijenfeldt F.A.B."/>
            <person name="Westbye A.B."/>
            <person name="Yadav S."/>
            <person name="Hopmans E.C."/>
            <person name="Dutilh B.E."/>
            <person name="Sinninghe Damste J.S."/>
        </authorList>
    </citation>
    <scope>NUCLEOTIDE SEQUENCE [LARGE SCALE GENOMIC DNA]</scope>
    <source>
        <strain evidence="7">NIOZ-UU36</strain>
    </source>
</reference>
<dbReference type="EMBL" id="JACNJN010000026">
    <property type="protein sequence ID" value="MBC8333785.1"/>
    <property type="molecule type" value="Genomic_DNA"/>
</dbReference>
<dbReference type="AlphaFoldDB" id="A0A8J6NHA1"/>
<feature type="transmembrane region" description="Helical" evidence="5">
    <location>
        <begin position="140"/>
        <end position="167"/>
    </location>
</feature>
<comment type="similarity">
    <text evidence="5">Belongs to the ABC-2 integral membrane protein family.</text>
</comment>
<evidence type="ECO:0000256" key="5">
    <source>
        <dbReference type="RuleBase" id="RU361157"/>
    </source>
</evidence>
<dbReference type="PRINTS" id="PR00164">
    <property type="entry name" value="ABC2TRNSPORT"/>
</dbReference>
<evidence type="ECO:0000313" key="7">
    <source>
        <dbReference type="EMBL" id="MBC8333785.1"/>
    </source>
</evidence>
<dbReference type="InterPro" id="IPR047817">
    <property type="entry name" value="ABC2_TM_bact-type"/>
</dbReference>
<keyword evidence="5" id="KW-0813">Transport</keyword>
<feature type="transmembrane region" description="Helical" evidence="5">
    <location>
        <begin position="116"/>
        <end position="134"/>
    </location>
</feature>
<evidence type="ECO:0000256" key="4">
    <source>
        <dbReference type="ARBA" id="ARBA00023136"/>
    </source>
</evidence>
<feature type="transmembrane region" description="Helical" evidence="5">
    <location>
        <begin position="228"/>
        <end position="249"/>
    </location>
</feature>
<feature type="domain" description="ABC transmembrane type-2" evidence="6">
    <location>
        <begin position="25"/>
        <end position="252"/>
    </location>
</feature>
<dbReference type="InterPro" id="IPR013525">
    <property type="entry name" value="ABC2_TM"/>
</dbReference>
<keyword evidence="4 5" id="KW-0472">Membrane</keyword>
<feature type="transmembrane region" description="Helical" evidence="5">
    <location>
        <begin position="29"/>
        <end position="50"/>
    </location>
</feature>
<comment type="caution">
    <text evidence="7">The sequence shown here is derived from an EMBL/GenBank/DDBJ whole genome shotgun (WGS) entry which is preliminary data.</text>
</comment>
<dbReference type="InterPro" id="IPR000412">
    <property type="entry name" value="ABC_2_transport"/>
</dbReference>
<dbReference type="GO" id="GO:0140359">
    <property type="term" value="F:ABC-type transporter activity"/>
    <property type="evidence" value="ECO:0007669"/>
    <property type="project" value="InterPro"/>
</dbReference>
<sequence>MKFKNLIVYWRTVLMVAEITLRHQWNDSFILFAIIVQPMIIAILALFMLRGLGGDYAMYVVVGSGLTGLWSSLLFISGNSINNERREGTLESLVAVPTPFEVIVFGKNLANVVQSLISMSSSYLLAALFFGYTLKMVSPLLFVGSVLISIFAFISFGLVIAPLFIIYRGIQQWQNAMEFPVYILAGFLFPIALLPAWTTPVSYVLPPYWAARALHETSTGAGDVEKVIFAWGMMLLFSVIDLFLASKLFKYMLYKARVDASLETV</sequence>
<dbReference type="InterPro" id="IPR051784">
    <property type="entry name" value="Nod_factor_ABC_transporter"/>
</dbReference>
<dbReference type="GO" id="GO:0043190">
    <property type="term" value="C:ATP-binding cassette (ABC) transporter complex"/>
    <property type="evidence" value="ECO:0007669"/>
    <property type="project" value="InterPro"/>
</dbReference>
<proteinExistence type="inferred from homology"/>
<feature type="transmembrane region" description="Helical" evidence="5">
    <location>
        <begin position="56"/>
        <end position="76"/>
    </location>
</feature>
<dbReference type="PANTHER" id="PTHR43229">
    <property type="entry name" value="NODULATION PROTEIN J"/>
    <property type="match status" value="1"/>
</dbReference>
<evidence type="ECO:0000259" key="6">
    <source>
        <dbReference type="PROSITE" id="PS51012"/>
    </source>
</evidence>
<organism evidence="7 8">
    <name type="scientific">Candidatus Desulfolinea nitratireducens</name>
    <dbReference type="NCBI Taxonomy" id="2841698"/>
    <lineage>
        <taxon>Bacteria</taxon>
        <taxon>Bacillati</taxon>
        <taxon>Chloroflexota</taxon>
        <taxon>Anaerolineae</taxon>
        <taxon>Anaerolineales</taxon>
        <taxon>Anaerolineales incertae sedis</taxon>
        <taxon>Candidatus Desulfolinea</taxon>
    </lineage>
</organism>
<dbReference type="Pfam" id="PF01061">
    <property type="entry name" value="ABC2_membrane"/>
    <property type="match status" value="1"/>
</dbReference>
<evidence type="ECO:0000256" key="2">
    <source>
        <dbReference type="ARBA" id="ARBA00022692"/>
    </source>
</evidence>
<dbReference type="PROSITE" id="PS51012">
    <property type="entry name" value="ABC_TM2"/>
    <property type="match status" value="1"/>
</dbReference>
<accession>A0A8J6NHA1</accession>
<dbReference type="Proteomes" id="UP000614469">
    <property type="component" value="Unassembled WGS sequence"/>
</dbReference>
<feature type="transmembrane region" description="Helical" evidence="5">
    <location>
        <begin position="179"/>
        <end position="198"/>
    </location>
</feature>
<dbReference type="PANTHER" id="PTHR43229:SF6">
    <property type="entry name" value="ABC-TYPE MULTIDRUG TRANSPORT SYSTEM, PERMEASE COMPONENT"/>
    <property type="match status" value="1"/>
</dbReference>
<evidence type="ECO:0000313" key="8">
    <source>
        <dbReference type="Proteomes" id="UP000614469"/>
    </source>
</evidence>